<organism evidence="2 3">
    <name type="scientific">Pyrrhoderma noxium</name>
    <dbReference type="NCBI Taxonomy" id="2282107"/>
    <lineage>
        <taxon>Eukaryota</taxon>
        <taxon>Fungi</taxon>
        <taxon>Dikarya</taxon>
        <taxon>Basidiomycota</taxon>
        <taxon>Agaricomycotina</taxon>
        <taxon>Agaricomycetes</taxon>
        <taxon>Hymenochaetales</taxon>
        <taxon>Hymenochaetaceae</taxon>
        <taxon>Pyrrhoderma</taxon>
    </lineage>
</organism>
<evidence type="ECO:0000313" key="2">
    <source>
        <dbReference type="EMBL" id="PAV14896.1"/>
    </source>
</evidence>
<evidence type="ECO:0000313" key="3">
    <source>
        <dbReference type="Proteomes" id="UP000217199"/>
    </source>
</evidence>
<name>A0A286U5N1_9AGAM</name>
<evidence type="ECO:0000256" key="1">
    <source>
        <dbReference type="SAM" id="MobiDB-lite"/>
    </source>
</evidence>
<proteinExistence type="predicted"/>
<reference evidence="2 3" key="1">
    <citation type="journal article" date="2017" name="Mol. Ecol.">
        <title>Comparative and population genomic landscape of Phellinus noxius: A hypervariable fungus causing root rot in trees.</title>
        <authorList>
            <person name="Chung C.L."/>
            <person name="Lee T.J."/>
            <person name="Akiba M."/>
            <person name="Lee H.H."/>
            <person name="Kuo T.H."/>
            <person name="Liu D."/>
            <person name="Ke H.M."/>
            <person name="Yokoi T."/>
            <person name="Roa M.B."/>
            <person name="Lu M.J."/>
            <person name="Chang Y.Y."/>
            <person name="Ann P.J."/>
            <person name="Tsai J.N."/>
            <person name="Chen C.Y."/>
            <person name="Tzean S.S."/>
            <person name="Ota Y."/>
            <person name="Hattori T."/>
            <person name="Sahashi N."/>
            <person name="Liou R.F."/>
            <person name="Kikuchi T."/>
            <person name="Tsai I.J."/>
        </authorList>
    </citation>
    <scope>NUCLEOTIDE SEQUENCE [LARGE SCALE GENOMIC DNA]</scope>
    <source>
        <strain evidence="2 3">FFPRI411160</strain>
    </source>
</reference>
<dbReference type="InParanoid" id="A0A286U5N1"/>
<protein>
    <submittedName>
        <fullName evidence="2">Uncharacterized protein</fullName>
    </submittedName>
</protein>
<gene>
    <name evidence="2" type="ORF">PNOK_0944900</name>
</gene>
<sequence length="82" mass="8831">MPRGVDVSGARMGMEKRRFMSEEEENSLVDRALKSVRIGIDVASRSQGQVQAYAQVQARGRIASSSAGIRPSHNDLSGAKAN</sequence>
<feature type="region of interest" description="Disordered" evidence="1">
    <location>
        <begin position="62"/>
        <end position="82"/>
    </location>
</feature>
<dbReference type="Proteomes" id="UP000217199">
    <property type="component" value="Unassembled WGS sequence"/>
</dbReference>
<comment type="caution">
    <text evidence="2">The sequence shown here is derived from an EMBL/GenBank/DDBJ whole genome shotgun (WGS) entry which is preliminary data.</text>
</comment>
<dbReference type="AlphaFoldDB" id="A0A286U5N1"/>
<keyword evidence="3" id="KW-1185">Reference proteome</keyword>
<dbReference type="EMBL" id="NBII01000011">
    <property type="protein sequence ID" value="PAV14896.1"/>
    <property type="molecule type" value="Genomic_DNA"/>
</dbReference>
<accession>A0A286U5N1</accession>